<dbReference type="Proteomes" id="UP000515135">
    <property type="component" value="Unplaced"/>
</dbReference>
<evidence type="ECO:0000313" key="2">
    <source>
        <dbReference type="Proteomes" id="UP000515135"/>
    </source>
</evidence>
<dbReference type="KEGG" id="bbel:109462365"/>
<organism evidence="2 3">
    <name type="scientific">Branchiostoma belcheri</name>
    <name type="common">Amphioxus</name>
    <dbReference type="NCBI Taxonomy" id="7741"/>
    <lineage>
        <taxon>Eukaryota</taxon>
        <taxon>Metazoa</taxon>
        <taxon>Chordata</taxon>
        <taxon>Cephalochordata</taxon>
        <taxon>Leptocardii</taxon>
        <taxon>Amphioxiformes</taxon>
        <taxon>Branchiostomatidae</taxon>
        <taxon>Branchiostoma</taxon>
    </lineage>
</organism>
<accession>A0A6P4Y6U5</accession>
<dbReference type="AlphaFoldDB" id="A0A6P4Y6U5"/>
<evidence type="ECO:0000313" key="3">
    <source>
        <dbReference type="RefSeq" id="XP_019614467.1"/>
    </source>
</evidence>
<dbReference type="RefSeq" id="XP_019614467.1">
    <property type="nucleotide sequence ID" value="XM_019758908.1"/>
</dbReference>
<proteinExistence type="predicted"/>
<feature type="chain" id="PRO_5028070368" evidence="1">
    <location>
        <begin position="19"/>
        <end position="133"/>
    </location>
</feature>
<name>A0A6P4Y6U5_BRABE</name>
<feature type="signal peptide" evidence="1">
    <location>
        <begin position="1"/>
        <end position="18"/>
    </location>
</feature>
<gene>
    <name evidence="3" type="primary">LOC109462365</name>
</gene>
<evidence type="ECO:0000256" key="1">
    <source>
        <dbReference type="SAM" id="SignalP"/>
    </source>
</evidence>
<keyword evidence="1" id="KW-0732">Signal</keyword>
<dbReference type="GeneID" id="109462365"/>
<dbReference type="OrthoDB" id="10037294at2759"/>
<keyword evidence="2" id="KW-1185">Reference proteome</keyword>
<reference evidence="3" key="1">
    <citation type="submission" date="2025-08" db="UniProtKB">
        <authorList>
            <consortium name="RefSeq"/>
        </authorList>
    </citation>
    <scope>IDENTIFICATION</scope>
    <source>
        <tissue evidence="3">Gonad</tissue>
    </source>
</reference>
<protein>
    <submittedName>
        <fullName evidence="3">Uncharacterized protein LOC109462365</fullName>
    </submittedName>
</protein>
<sequence>MLFAKLFLLIVLVAVADCRPPKKDKKCPKDQPRVECFADPCEVTTCPATPDATCVSNYCGGCHANFFNSDGEPACCGGQGQPCDTGHPIAYEDDCTCEGGLLCYPNEDDFTTGTCQTQEWVDANGGMPPLPIG</sequence>